<feature type="region of interest" description="Disordered" evidence="8">
    <location>
        <begin position="151"/>
        <end position="234"/>
    </location>
</feature>
<keyword evidence="11" id="KW-1185">Reference proteome</keyword>
<dbReference type="PANTHER" id="PTHR10252:SF8">
    <property type="entry name" value="NUCLEAR TRANSCRIPTION FACTOR Y SUBUNIT GAMMA"/>
    <property type="match status" value="1"/>
</dbReference>
<feature type="domain" description="Core Histone H2A/H2B/H3" evidence="9">
    <location>
        <begin position="64"/>
        <end position="134"/>
    </location>
</feature>
<dbReference type="Proteomes" id="UP000277580">
    <property type="component" value="Unassembled WGS sequence"/>
</dbReference>
<evidence type="ECO:0000313" key="10">
    <source>
        <dbReference type="EMBL" id="RPB11446.1"/>
    </source>
</evidence>
<accession>A0A3N4KLK5</accession>
<evidence type="ECO:0000256" key="2">
    <source>
        <dbReference type="ARBA" id="ARBA00023015"/>
    </source>
</evidence>
<evidence type="ECO:0000256" key="4">
    <source>
        <dbReference type="ARBA" id="ARBA00023159"/>
    </source>
</evidence>
<dbReference type="SUPFAM" id="SSF47113">
    <property type="entry name" value="Histone-fold"/>
    <property type="match status" value="1"/>
</dbReference>
<feature type="region of interest" description="Disordered" evidence="8">
    <location>
        <begin position="276"/>
        <end position="334"/>
    </location>
</feature>
<dbReference type="OrthoDB" id="1272441at2759"/>
<evidence type="ECO:0000256" key="7">
    <source>
        <dbReference type="ARBA" id="ARBA00038129"/>
    </source>
</evidence>
<protein>
    <submittedName>
        <fullName evidence="10">Histone-fold-containing protein</fullName>
    </submittedName>
</protein>
<organism evidence="10 11">
    <name type="scientific">Morchella conica CCBAS932</name>
    <dbReference type="NCBI Taxonomy" id="1392247"/>
    <lineage>
        <taxon>Eukaryota</taxon>
        <taxon>Fungi</taxon>
        <taxon>Dikarya</taxon>
        <taxon>Ascomycota</taxon>
        <taxon>Pezizomycotina</taxon>
        <taxon>Pezizomycetes</taxon>
        <taxon>Pezizales</taxon>
        <taxon>Morchellaceae</taxon>
        <taxon>Morchella</taxon>
    </lineage>
</organism>
<evidence type="ECO:0000259" key="9">
    <source>
        <dbReference type="Pfam" id="PF00125"/>
    </source>
</evidence>
<feature type="compositionally biased region" description="Low complexity" evidence="8">
    <location>
        <begin position="177"/>
        <end position="193"/>
    </location>
</feature>
<dbReference type="CDD" id="cd22908">
    <property type="entry name" value="HFD_NFYC-like"/>
    <property type="match status" value="1"/>
</dbReference>
<keyword evidence="4" id="KW-0010">Activator</keyword>
<dbReference type="AlphaFoldDB" id="A0A3N4KLK5"/>
<keyword evidence="5" id="KW-0804">Transcription</keyword>
<dbReference type="STRING" id="1392247.A0A3N4KLK5"/>
<name>A0A3N4KLK5_9PEZI</name>
<dbReference type="InParanoid" id="A0A3N4KLK5"/>
<evidence type="ECO:0000313" key="11">
    <source>
        <dbReference type="Proteomes" id="UP000277580"/>
    </source>
</evidence>
<dbReference type="GO" id="GO:0016602">
    <property type="term" value="C:CCAAT-binding factor complex"/>
    <property type="evidence" value="ECO:0007669"/>
    <property type="project" value="TreeGrafter"/>
</dbReference>
<dbReference type="InterPro" id="IPR050568">
    <property type="entry name" value="Transcr_DNA_Rep_Reg"/>
</dbReference>
<evidence type="ECO:0000256" key="5">
    <source>
        <dbReference type="ARBA" id="ARBA00023163"/>
    </source>
</evidence>
<dbReference type="GO" id="GO:0001228">
    <property type="term" value="F:DNA-binding transcription activator activity, RNA polymerase II-specific"/>
    <property type="evidence" value="ECO:0007669"/>
    <property type="project" value="TreeGrafter"/>
</dbReference>
<evidence type="ECO:0000256" key="6">
    <source>
        <dbReference type="ARBA" id="ARBA00023242"/>
    </source>
</evidence>
<dbReference type="GO" id="GO:0046982">
    <property type="term" value="F:protein heterodimerization activity"/>
    <property type="evidence" value="ECO:0007669"/>
    <property type="project" value="InterPro"/>
</dbReference>
<dbReference type="Pfam" id="PF00125">
    <property type="entry name" value="Histone"/>
    <property type="match status" value="1"/>
</dbReference>
<evidence type="ECO:0000256" key="1">
    <source>
        <dbReference type="ARBA" id="ARBA00004123"/>
    </source>
</evidence>
<dbReference type="Gene3D" id="1.10.20.10">
    <property type="entry name" value="Histone, subunit A"/>
    <property type="match status" value="1"/>
</dbReference>
<evidence type="ECO:0000256" key="3">
    <source>
        <dbReference type="ARBA" id="ARBA00023125"/>
    </source>
</evidence>
<gene>
    <name evidence="10" type="ORF">P167DRAFT_489248</name>
</gene>
<dbReference type="InterPro" id="IPR007125">
    <property type="entry name" value="H2A/H2B/H3"/>
</dbReference>
<keyword evidence="3" id="KW-0238">DNA-binding</keyword>
<comment type="similarity">
    <text evidence="7">Belongs to the NFYC/HAP5 subunit family.</text>
</comment>
<dbReference type="GO" id="GO:0000978">
    <property type="term" value="F:RNA polymerase II cis-regulatory region sequence-specific DNA binding"/>
    <property type="evidence" value="ECO:0007669"/>
    <property type="project" value="TreeGrafter"/>
</dbReference>
<reference evidence="10 11" key="1">
    <citation type="journal article" date="2018" name="Nat. Ecol. Evol.">
        <title>Pezizomycetes genomes reveal the molecular basis of ectomycorrhizal truffle lifestyle.</title>
        <authorList>
            <person name="Murat C."/>
            <person name="Payen T."/>
            <person name="Noel B."/>
            <person name="Kuo A."/>
            <person name="Morin E."/>
            <person name="Chen J."/>
            <person name="Kohler A."/>
            <person name="Krizsan K."/>
            <person name="Balestrini R."/>
            <person name="Da Silva C."/>
            <person name="Montanini B."/>
            <person name="Hainaut M."/>
            <person name="Levati E."/>
            <person name="Barry K.W."/>
            <person name="Belfiori B."/>
            <person name="Cichocki N."/>
            <person name="Clum A."/>
            <person name="Dockter R.B."/>
            <person name="Fauchery L."/>
            <person name="Guy J."/>
            <person name="Iotti M."/>
            <person name="Le Tacon F."/>
            <person name="Lindquist E.A."/>
            <person name="Lipzen A."/>
            <person name="Malagnac F."/>
            <person name="Mello A."/>
            <person name="Molinier V."/>
            <person name="Miyauchi S."/>
            <person name="Poulain J."/>
            <person name="Riccioni C."/>
            <person name="Rubini A."/>
            <person name="Sitrit Y."/>
            <person name="Splivallo R."/>
            <person name="Traeger S."/>
            <person name="Wang M."/>
            <person name="Zifcakova L."/>
            <person name="Wipf D."/>
            <person name="Zambonelli A."/>
            <person name="Paolocci F."/>
            <person name="Nowrousian M."/>
            <person name="Ottonello S."/>
            <person name="Baldrian P."/>
            <person name="Spatafora J.W."/>
            <person name="Henrissat B."/>
            <person name="Nagy L.G."/>
            <person name="Aury J.M."/>
            <person name="Wincker P."/>
            <person name="Grigoriev I.V."/>
            <person name="Bonfante P."/>
            <person name="Martin F.M."/>
        </authorList>
    </citation>
    <scope>NUCLEOTIDE SEQUENCE [LARGE SCALE GENOMIC DNA]</scope>
    <source>
        <strain evidence="10 11">CCBAS932</strain>
    </source>
</reference>
<dbReference type="PANTHER" id="PTHR10252">
    <property type="entry name" value="HISTONE-LIKE TRANSCRIPTION FACTOR CCAAT-RELATED"/>
    <property type="match status" value="1"/>
</dbReference>
<evidence type="ECO:0000256" key="8">
    <source>
        <dbReference type="SAM" id="MobiDB-lite"/>
    </source>
</evidence>
<feature type="compositionally biased region" description="Polar residues" evidence="8">
    <location>
        <begin position="307"/>
        <end position="317"/>
    </location>
</feature>
<keyword evidence="6" id="KW-0539">Nucleus</keyword>
<dbReference type="EMBL" id="ML119135">
    <property type="protein sequence ID" value="RPB11446.1"/>
    <property type="molecule type" value="Genomic_DNA"/>
</dbReference>
<dbReference type="InterPro" id="IPR009072">
    <property type="entry name" value="Histone-fold"/>
</dbReference>
<sequence>MLTSGSGWIQQYGASAALVASSSVPAPDIYSGAFANVSQGLHGHYRDILTTYWQQTINQLENEEHDYKLHQLPLARIKKVMKADPEVKMISAEAPILFAKGCDIFITELTMRAWIHAEENKRRTLQRSDIASALAKSDMFDFLIDIVPREEASHTKRSGGGASHQQQQPQQPPQQPPQQQQPQQQVPPQQQPQIPAGQDYLGHPAMAQDPERYNQPNIYGGGVPQQGNYPSHPIYQESLEGMYGYPPMPHQPHVRPSYHRPSSHVSPAFPFVSHPGARDHLPIPNSVPLAHDQQMYQLPNQRGHLQDPQSAGGSNEQGEVGDADAEGERDYDVA</sequence>
<comment type="subcellular location">
    <subcellularLocation>
        <location evidence="1">Nucleus</location>
    </subcellularLocation>
</comment>
<dbReference type="FunFam" id="1.10.20.10:FF:000017">
    <property type="entry name" value="Ccaat-binding factor complex subunit"/>
    <property type="match status" value="1"/>
</dbReference>
<keyword evidence="2" id="KW-0805">Transcription regulation</keyword>
<proteinExistence type="inferred from homology"/>